<dbReference type="PROSITE" id="PS00070">
    <property type="entry name" value="ALDEHYDE_DEHYDR_CYS"/>
    <property type="match status" value="1"/>
</dbReference>
<dbReference type="WBParaSite" id="MBELARI_LOCUS12367">
    <property type="protein sequence ID" value="MBELARI_LOCUS12367"/>
    <property type="gene ID" value="MBELARI_LOCUS12367"/>
</dbReference>
<feature type="domain" description="Aldehyde dehydrogenase" evidence="8">
    <location>
        <begin position="7"/>
        <end position="424"/>
    </location>
</feature>
<dbReference type="InterPro" id="IPR016161">
    <property type="entry name" value="Ald_DH/histidinol_DH"/>
</dbReference>
<evidence type="ECO:0000313" key="10">
    <source>
        <dbReference type="WBParaSite" id="MBELARI_LOCUS12367"/>
    </source>
</evidence>
<dbReference type="Proteomes" id="UP000887575">
    <property type="component" value="Unassembled WGS sequence"/>
</dbReference>
<reference evidence="10" key="1">
    <citation type="submission" date="2024-02" db="UniProtKB">
        <authorList>
            <consortium name="WormBaseParasite"/>
        </authorList>
    </citation>
    <scope>IDENTIFICATION</scope>
</reference>
<dbReference type="GO" id="GO:0006081">
    <property type="term" value="P:aldehyde metabolic process"/>
    <property type="evidence" value="ECO:0007669"/>
    <property type="project" value="InterPro"/>
</dbReference>
<evidence type="ECO:0000313" key="9">
    <source>
        <dbReference type="Proteomes" id="UP000887575"/>
    </source>
</evidence>
<dbReference type="InterPro" id="IPR016163">
    <property type="entry name" value="Ald_DH_C"/>
</dbReference>
<dbReference type="Pfam" id="PF00171">
    <property type="entry name" value="Aldedh"/>
    <property type="match status" value="1"/>
</dbReference>
<organism evidence="9 10">
    <name type="scientific">Mesorhabditis belari</name>
    <dbReference type="NCBI Taxonomy" id="2138241"/>
    <lineage>
        <taxon>Eukaryota</taxon>
        <taxon>Metazoa</taxon>
        <taxon>Ecdysozoa</taxon>
        <taxon>Nematoda</taxon>
        <taxon>Chromadorea</taxon>
        <taxon>Rhabditida</taxon>
        <taxon>Rhabditina</taxon>
        <taxon>Rhabditomorpha</taxon>
        <taxon>Rhabditoidea</taxon>
        <taxon>Rhabditidae</taxon>
        <taxon>Mesorhabditinae</taxon>
        <taxon>Mesorhabditis</taxon>
    </lineage>
</organism>
<name>A0AAF3EEH0_9BILA</name>
<keyword evidence="9" id="KW-1185">Reference proteome</keyword>
<protein>
    <recommendedName>
        <fullName evidence="4">Aldehyde dehydrogenase</fullName>
    </recommendedName>
</protein>
<dbReference type="InterPro" id="IPR016162">
    <property type="entry name" value="Ald_DH_N"/>
</dbReference>
<dbReference type="GO" id="GO:0004029">
    <property type="term" value="F:aldehyde dehydrogenase (NAD+) activity"/>
    <property type="evidence" value="ECO:0007669"/>
    <property type="project" value="TreeGrafter"/>
</dbReference>
<dbReference type="InterPro" id="IPR016160">
    <property type="entry name" value="Ald_DH_CS_CYS"/>
</dbReference>
<dbReference type="Gene3D" id="3.40.309.10">
    <property type="entry name" value="Aldehyde Dehydrogenase, Chain A, domain 2"/>
    <property type="match status" value="1"/>
</dbReference>
<evidence type="ECO:0000256" key="1">
    <source>
        <dbReference type="ARBA" id="ARBA00009986"/>
    </source>
</evidence>
<keyword evidence="3" id="KW-0520">NAD</keyword>
<feature type="active site" evidence="5">
    <location>
        <position position="241"/>
    </location>
</feature>
<evidence type="ECO:0000256" key="6">
    <source>
        <dbReference type="PROSITE-ProRule" id="PRU10007"/>
    </source>
</evidence>
<dbReference type="FunFam" id="3.40.605.10:FF:000004">
    <property type="entry name" value="Aldehyde dehydrogenase"/>
    <property type="match status" value="1"/>
</dbReference>
<evidence type="ECO:0000256" key="3">
    <source>
        <dbReference type="ARBA" id="ARBA00023027"/>
    </source>
</evidence>
<dbReference type="FunFam" id="3.40.309.10:FF:000003">
    <property type="entry name" value="Aldehyde dehydrogenase"/>
    <property type="match status" value="1"/>
</dbReference>
<dbReference type="GO" id="GO:0005737">
    <property type="term" value="C:cytoplasm"/>
    <property type="evidence" value="ECO:0007669"/>
    <property type="project" value="TreeGrafter"/>
</dbReference>
<sequence length="444" mass="49300">MDYSELVHLQREYFKSGATLCVEGRKKVLQRVLDMLGENKQLLSDAIYKDLHRDGILEVEKTMEEAALGIKKLDEWVKPTPFTIAEDRFTVGEDELFIVPEPLGVVLVISPWNYPCICSAPFISALTAGNTVILKPSEIGEHFADAIHSIAEKYLDKKIFAVVKGGIPETTELLKQHFDHICYTGNPQVARVIMSAAAKNLTPVTLELGGKNPVLIAESADLTDAAKKIVIGKVANCGQICLAPDYIITTPKMKQALVTELVKAVEEYGDLKSNPENARIVNQRHFDRIGALVEKSQGKLLYKYDGEADREDKFFPPQILEVNQGDLLLKEEIFGPVLPILEVNSFDEAIRYIQDHDKPLGAYVFTKCECEAEKFIKHTSSGGVSVNDVMIHGSTRLMPFGGVGNSGMGRIKCEWGFKTFTHEKPVVVRNKLGPQVKKLVGFEN</sequence>
<dbReference type="InterPro" id="IPR015590">
    <property type="entry name" value="Aldehyde_DH_dom"/>
</dbReference>
<dbReference type="PANTHER" id="PTHR43570:SF16">
    <property type="entry name" value="ALDEHYDE DEHYDROGENASE TYPE III, ISOFORM Q"/>
    <property type="match status" value="1"/>
</dbReference>
<dbReference type="PROSITE" id="PS00687">
    <property type="entry name" value="ALDEHYDE_DEHYDR_GLU"/>
    <property type="match status" value="1"/>
</dbReference>
<dbReference type="CDD" id="cd07087">
    <property type="entry name" value="ALDH_F3-13-14_CALDH-like"/>
    <property type="match status" value="1"/>
</dbReference>
<keyword evidence="2 4" id="KW-0560">Oxidoreductase</keyword>
<evidence type="ECO:0000256" key="7">
    <source>
        <dbReference type="RuleBase" id="RU003345"/>
    </source>
</evidence>
<comment type="similarity">
    <text evidence="1 4 7">Belongs to the aldehyde dehydrogenase family.</text>
</comment>
<dbReference type="InterPro" id="IPR029510">
    <property type="entry name" value="Ald_DH_CS_GLU"/>
</dbReference>
<dbReference type="SUPFAM" id="SSF53720">
    <property type="entry name" value="ALDH-like"/>
    <property type="match status" value="1"/>
</dbReference>
<evidence type="ECO:0000256" key="4">
    <source>
        <dbReference type="PIRNR" id="PIRNR036492"/>
    </source>
</evidence>
<feature type="active site" evidence="5 6">
    <location>
        <position position="207"/>
    </location>
</feature>
<accession>A0AAF3EEH0</accession>
<dbReference type="PIRSF" id="PIRSF036492">
    <property type="entry name" value="ALDH"/>
    <property type="match status" value="1"/>
</dbReference>
<dbReference type="AlphaFoldDB" id="A0AAF3EEH0"/>
<dbReference type="InterPro" id="IPR012394">
    <property type="entry name" value="Aldehyde_DH_NAD(P)"/>
</dbReference>
<proteinExistence type="inferred from homology"/>
<evidence type="ECO:0000256" key="5">
    <source>
        <dbReference type="PIRSR" id="PIRSR036492-1"/>
    </source>
</evidence>
<evidence type="ECO:0000259" key="8">
    <source>
        <dbReference type="Pfam" id="PF00171"/>
    </source>
</evidence>
<dbReference type="PANTHER" id="PTHR43570">
    <property type="entry name" value="ALDEHYDE DEHYDROGENASE"/>
    <property type="match status" value="1"/>
</dbReference>
<dbReference type="Gene3D" id="3.40.605.10">
    <property type="entry name" value="Aldehyde Dehydrogenase, Chain A, domain 1"/>
    <property type="match status" value="1"/>
</dbReference>
<evidence type="ECO:0000256" key="2">
    <source>
        <dbReference type="ARBA" id="ARBA00023002"/>
    </source>
</evidence>